<comment type="catalytic activity">
    <reaction evidence="8">
        <text>apo-[ACP] + CoA = holo-[ACP] + adenosine 3',5'-bisphosphate + H(+)</text>
        <dbReference type="Rhea" id="RHEA:12068"/>
        <dbReference type="Rhea" id="RHEA-COMP:9685"/>
        <dbReference type="Rhea" id="RHEA-COMP:9690"/>
        <dbReference type="ChEBI" id="CHEBI:15378"/>
        <dbReference type="ChEBI" id="CHEBI:29999"/>
        <dbReference type="ChEBI" id="CHEBI:57287"/>
        <dbReference type="ChEBI" id="CHEBI:58343"/>
        <dbReference type="ChEBI" id="CHEBI:64479"/>
        <dbReference type="EC" id="2.7.8.7"/>
    </reaction>
</comment>
<proteinExistence type="inferred from homology"/>
<keyword evidence="6 8" id="KW-0443">Lipid metabolism</keyword>
<evidence type="ECO:0000256" key="2">
    <source>
        <dbReference type="ARBA" id="ARBA00022679"/>
    </source>
</evidence>
<evidence type="ECO:0000256" key="5">
    <source>
        <dbReference type="ARBA" id="ARBA00022842"/>
    </source>
</evidence>
<evidence type="ECO:0000256" key="8">
    <source>
        <dbReference type="HAMAP-Rule" id="MF_00101"/>
    </source>
</evidence>
<comment type="caution">
    <text evidence="10">The sequence shown here is derived from an EMBL/GenBank/DDBJ whole genome shotgun (WGS) entry which is preliminary data.</text>
</comment>
<evidence type="ECO:0000256" key="6">
    <source>
        <dbReference type="ARBA" id="ARBA00023098"/>
    </source>
</evidence>
<keyword evidence="1 8" id="KW-0444">Lipid biosynthesis</keyword>
<reference evidence="10 11" key="1">
    <citation type="submission" date="2020-08" db="EMBL/GenBank/DDBJ databases">
        <title>Novel species isolated from subtropical streams in China.</title>
        <authorList>
            <person name="Lu H."/>
        </authorList>
    </citation>
    <scope>NUCLEOTIDE SEQUENCE [LARGE SCALE GENOMIC DNA]</scope>
    <source>
        <strain evidence="10 11">CCTCC AB 2015119</strain>
    </source>
</reference>
<dbReference type="Proteomes" id="UP000637632">
    <property type="component" value="Unassembled WGS sequence"/>
</dbReference>
<comment type="function">
    <text evidence="8">Transfers the 4'-phosphopantetheine moiety from coenzyme A to a Ser of acyl-carrier-protein.</text>
</comment>
<dbReference type="Pfam" id="PF01648">
    <property type="entry name" value="ACPS"/>
    <property type="match status" value="1"/>
</dbReference>
<evidence type="ECO:0000256" key="1">
    <source>
        <dbReference type="ARBA" id="ARBA00022516"/>
    </source>
</evidence>
<dbReference type="SUPFAM" id="SSF56214">
    <property type="entry name" value="4'-phosphopantetheinyl transferase"/>
    <property type="match status" value="1"/>
</dbReference>
<feature type="domain" description="4'-phosphopantetheinyl transferase" evidence="9">
    <location>
        <begin position="4"/>
        <end position="124"/>
    </location>
</feature>
<comment type="subcellular location">
    <subcellularLocation>
        <location evidence="8">Cytoplasm</location>
    </subcellularLocation>
</comment>
<dbReference type="EMBL" id="JACOFT010000002">
    <property type="protein sequence ID" value="MBC3811370.1"/>
    <property type="molecule type" value="Genomic_DNA"/>
</dbReference>
<evidence type="ECO:0000259" key="9">
    <source>
        <dbReference type="Pfam" id="PF01648"/>
    </source>
</evidence>
<dbReference type="InterPro" id="IPR008278">
    <property type="entry name" value="4-PPantetheinyl_Trfase_dom"/>
</dbReference>
<feature type="binding site" evidence="8">
    <location>
        <position position="8"/>
    </location>
    <ligand>
        <name>Mg(2+)</name>
        <dbReference type="ChEBI" id="CHEBI:18420"/>
    </ligand>
</feature>
<dbReference type="Gene3D" id="3.90.470.20">
    <property type="entry name" value="4'-phosphopantetheinyl transferase domain"/>
    <property type="match status" value="1"/>
</dbReference>
<protein>
    <recommendedName>
        <fullName evidence="8">Holo-[acyl-carrier-protein] synthase</fullName>
        <shortName evidence="8">Holo-ACP synthase</shortName>
        <ecNumber evidence="8">2.7.8.7</ecNumber>
    </recommendedName>
    <alternativeName>
        <fullName evidence="8">4'-phosphopantetheinyl transferase AcpS</fullName>
    </alternativeName>
</protein>
<keyword evidence="7 8" id="KW-0275">Fatty acid biosynthesis</keyword>
<evidence type="ECO:0000313" key="10">
    <source>
        <dbReference type="EMBL" id="MBC3811370.1"/>
    </source>
</evidence>
<keyword evidence="2 8" id="KW-0808">Transferase</keyword>
<keyword evidence="4 8" id="KW-0276">Fatty acid metabolism</keyword>
<dbReference type="EC" id="2.7.8.7" evidence="8"/>
<dbReference type="GO" id="GO:0008897">
    <property type="term" value="F:holo-[acyl-carrier-protein] synthase activity"/>
    <property type="evidence" value="ECO:0007669"/>
    <property type="project" value="UniProtKB-EC"/>
</dbReference>
<accession>A0ABR6XEN8</accession>
<evidence type="ECO:0000313" key="11">
    <source>
        <dbReference type="Proteomes" id="UP000637632"/>
    </source>
</evidence>
<organism evidence="10 11">
    <name type="scientific">Undibacterium aquatile</name>
    <dbReference type="NCBI Taxonomy" id="1537398"/>
    <lineage>
        <taxon>Bacteria</taxon>
        <taxon>Pseudomonadati</taxon>
        <taxon>Pseudomonadota</taxon>
        <taxon>Betaproteobacteria</taxon>
        <taxon>Burkholderiales</taxon>
        <taxon>Oxalobacteraceae</taxon>
        <taxon>Undibacterium</taxon>
    </lineage>
</organism>
<dbReference type="NCBIfam" id="TIGR00556">
    <property type="entry name" value="pantethn_trn"/>
    <property type="match status" value="1"/>
</dbReference>
<sequence length="135" mass="15196">MIYGIGTDIVQLARIEHALVRSGERFARKILGEDELRIFFQRREQNLLRGTRYLATRFAAKEAFSKAIGTGITAPMTLHNMQTLNDDDGKPVVRLTGTLYEWMASRCLTSHISLSDEADHVLAFVIVEKKSGTDI</sequence>
<dbReference type="InterPro" id="IPR037143">
    <property type="entry name" value="4-PPantetheinyl_Trfase_dom_sf"/>
</dbReference>
<dbReference type="HAMAP" id="MF_00101">
    <property type="entry name" value="AcpS"/>
    <property type="match status" value="1"/>
</dbReference>
<evidence type="ECO:0000256" key="7">
    <source>
        <dbReference type="ARBA" id="ARBA00023160"/>
    </source>
</evidence>
<dbReference type="InterPro" id="IPR004568">
    <property type="entry name" value="Ppantetheine-prot_Trfase_dom"/>
</dbReference>
<evidence type="ECO:0000256" key="4">
    <source>
        <dbReference type="ARBA" id="ARBA00022832"/>
    </source>
</evidence>
<gene>
    <name evidence="8" type="primary">acpS</name>
    <name evidence="10" type="ORF">H8K26_07955</name>
</gene>
<dbReference type="RefSeq" id="WP_190478616.1">
    <property type="nucleotide sequence ID" value="NZ_JACOFT010000002.1"/>
</dbReference>
<comment type="cofactor">
    <cofactor evidence="8">
        <name>Mg(2+)</name>
        <dbReference type="ChEBI" id="CHEBI:18420"/>
    </cofactor>
</comment>
<dbReference type="InterPro" id="IPR002582">
    <property type="entry name" value="ACPS"/>
</dbReference>
<feature type="binding site" evidence="8">
    <location>
        <position position="62"/>
    </location>
    <ligand>
        <name>Mg(2+)</name>
        <dbReference type="ChEBI" id="CHEBI:18420"/>
    </ligand>
</feature>
<keyword evidence="5 8" id="KW-0460">Magnesium</keyword>
<comment type="similarity">
    <text evidence="8">Belongs to the P-Pant transferase superfamily. AcpS family.</text>
</comment>
<keyword evidence="3 8" id="KW-0479">Metal-binding</keyword>
<evidence type="ECO:0000256" key="3">
    <source>
        <dbReference type="ARBA" id="ARBA00022723"/>
    </source>
</evidence>
<keyword evidence="8" id="KW-0963">Cytoplasm</keyword>
<keyword evidence="11" id="KW-1185">Reference proteome</keyword>
<name>A0ABR6XEN8_9BURK</name>
<dbReference type="NCBIfam" id="TIGR00516">
    <property type="entry name" value="acpS"/>
    <property type="match status" value="1"/>
</dbReference>